<organism evidence="11 12">
    <name type="scientific">Leersia perrieri</name>
    <dbReference type="NCBI Taxonomy" id="77586"/>
    <lineage>
        <taxon>Eukaryota</taxon>
        <taxon>Viridiplantae</taxon>
        <taxon>Streptophyta</taxon>
        <taxon>Embryophyta</taxon>
        <taxon>Tracheophyta</taxon>
        <taxon>Spermatophyta</taxon>
        <taxon>Magnoliopsida</taxon>
        <taxon>Liliopsida</taxon>
        <taxon>Poales</taxon>
        <taxon>Poaceae</taxon>
        <taxon>BOP clade</taxon>
        <taxon>Oryzoideae</taxon>
        <taxon>Oryzeae</taxon>
        <taxon>Oryzinae</taxon>
        <taxon>Leersia</taxon>
    </lineage>
</organism>
<comment type="similarity">
    <text evidence="2 9">Belongs to the glycosyl hydrolase 28 family.</text>
</comment>
<keyword evidence="12" id="KW-1185">Reference proteome</keyword>
<dbReference type="GO" id="GO:0005975">
    <property type="term" value="P:carbohydrate metabolic process"/>
    <property type="evidence" value="ECO:0007669"/>
    <property type="project" value="InterPro"/>
</dbReference>
<evidence type="ECO:0000256" key="1">
    <source>
        <dbReference type="ARBA" id="ARBA00004191"/>
    </source>
</evidence>
<dbReference type="SMART" id="SM00710">
    <property type="entry name" value="PbH1"/>
    <property type="match status" value="7"/>
</dbReference>
<comment type="subcellular location">
    <subcellularLocation>
        <location evidence="1">Secreted</location>
        <location evidence="1">Cell wall</location>
    </subcellularLocation>
</comment>
<dbReference type="InterPro" id="IPR011050">
    <property type="entry name" value="Pectin_lyase_fold/virulence"/>
</dbReference>
<dbReference type="STRING" id="77586.A0A0D9XQV9"/>
<evidence type="ECO:0000313" key="12">
    <source>
        <dbReference type="Proteomes" id="UP000032180"/>
    </source>
</evidence>
<dbReference type="InterPro" id="IPR000743">
    <property type="entry name" value="Glyco_hydro_28"/>
</dbReference>
<feature type="chain" id="PRO_5002350205" description="Polygalacturonase" evidence="10">
    <location>
        <begin position="23"/>
        <end position="797"/>
    </location>
</feature>
<dbReference type="InterPro" id="IPR012334">
    <property type="entry name" value="Pectin_lyas_fold"/>
</dbReference>
<dbReference type="eggNOG" id="ENOG502QRN7">
    <property type="taxonomic scope" value="Eukaryota"/>
</dbReference>
<keyword evidence="4" id="KW-0964">Secreted</keyword>
<evidence type="ECO:0000256" key="6">
    <source>
        <dbReference type="ARBA" id="ARBA00023295"/>
    </source>
</evidence>
<evidence type="ECO:0000256" key="10">
    <source>
        <dbReference type="SAM" id="SignalP"/>
    </source>
</evidence>
<reference evidence="11 12" key="1">
    <citation type="submission" date="2012-08" db="EMBL/GenBank/DDBJ databases">
        <title>Oryza genome evolution.</title>
        <authorList>
            <person name="Wing R.A."/>
        </authorList>
    </citation>
    <scope>NUCLEOTIDE SEQUENCE</scope>
</reference>
<dbReference type="EnsemblPlants" id="LPERR11G07490.1">
    <property type="protein sequence ID" value="LPERR11G07490.1"/>
    <property type="gene ID" value="LPERR11G07490"/>
</dbReference>
<dbReference type="SUPFAM" id="SSF51126">
    <property type="entry name" value="Pectin lyase-like"/>
    <property type="match status" value="1"/>
</dbReference>
<dbReference type="Gene3D" id="2.160.20.10">
    <property type="entry name" value="Single-stranded right-handed beta-helix, Pectin lyase-like"/>
    <property type="match status" value="1"/>
</dbReference>
<dbReference type="Pfam" id="PF00295">
    <property type="entry name" value="Glyco_hydro_28"/>
    <property type="match status" value="1"/>
</dbReference>
<evidence type="ECO:0000256" key="3">
    <source>
        <dbReference type="ARBA" id="ARBA00022512"/>
    </source>
</evidence>
<evidence type="ECO:0008006" key="13">
    <source>
        <dbReference type="Google" id="ProtNLM"/>
    </source>
</evidence>
<keyword evidence="3" id="KW-0134">Cell wall</keyword>
<dbReference type="PANTHER" id="PTHR31375">
    <property type="match status" value="1"/>
</dbReference>
<dbReference type="GO" id="GO:0004650">
    <property type="term" value="F:polygalacturonase activity"/>
    <property type="evidence" value="ECO:0007669"/>
    <property type="project" value="InterPro"/>
</dbReference>
<keyword evidence="6 9" id="KW-0326">Glycosidase</keyword>
<keyword evidence="10" id="KW-0732">Signal</keyword>
<proteinExistence type="inferred from homology"/>
<dbReference type="AlphaFoldDB" id="A0A0D9XQV9"/>
<sequence length="797" mass="85148">MPRRAVLAVAAMASVLAAAAMATTYNVVDYGAAADGGETDSAAAFVAAWAAACADGGSPASTVLVPATATTPFMVSAARFSGPCRSGALTVDMTGAAVVASGAGGVQLWIVFENVDGLVITGGTLDGRGGAVWSCRRRRPRRRDCPPATRSLTVYRSRNVAVRGLTSIDSAGVHVTVQASAGVEIAGAVVSAPGDSPNTDGIHIKQSRNVTVRDAVIGTGDDCVSMVEGSQDVWIEDVTCGPGHGISIGSLGDTPEEAAVKNITVKNATLTGTTNGLRIKTWAKSNTGLVNNIIFSGIVTRNVSNPIIIDQNYCPGNISCPTEVLQDRWIILISSPSIPDGSRIEISSVSYTDVEGTSATSVAVRFDCSPSRPCVGIVMHDVWLRYQPPEPEKEKRPAKSFCRNAHEPPDIRNWFSSYEYESPEVPELDAGHGGNSNSETQDPLAVKILLFFLCQIICSVGIAGHSLLEHTTRDGDDDALRENHCGRQYNHEVSDIRDLIPTSRNTVDRGAKRKQSLRSLFGAGFLDNLSETSETESSLDLSVQRINADPLLDCNAVGLPDDDTQEGQECAIEHGKLPVDWNGVDVVADTQECSQGDQDTEHSRLTIGDGMCSSHTGKGIPKDGNEQCKLSIDCNTRASKVHIEKRFQEGIQNSVPPIDCNGIIIPDTEENSPGEETCHSNPIIDDKGQEATVAADGFVAIKRKAKPEQAFKTSKILKPPMRSEKATLQENHGIVEQVIVQGRVSRSPLADMTNLSEVAAAPLTENRGKWKCPRKGKPYIGPPLKQLRLEQWVRRGD</sequence>
<keyword evidence="5 9" id="KW-0378">Hydrolase</keyword>
<evidence type="ECO:0000256" key="4">
    <source>
        <dbReference type="ARBA" id="ARBA00022525"/>
    </source>
</evidence>
<reference evidence="11" key="3">
    <citation type="submission" date="2015-04" db="UniProtKB">
        <authorList>
            <consortium name="EnsemblPlants"/>
        </authorList>
    </citation>
    <scope>IDENTIFICATION</scope>
</reference>
<evidence type="ECO:0000256" key="7">
    <source>
        <dbReference type="ARBA" id="ARBA00023316"/>
    </source>
</evidence>
<name>A0A0D9XQV9_9ORYZ</name>
<accession>A0A0D9XQV9</accession>
<feature type="signal peptide" evidence="10">
    <location>
        <begin position="1"/>
        <end position="22"/>
    </location>
</feature>
<dbReference type="HOGENOM" id="CLU_018514_0_0_1"/>
<evidence type="ECO:0000256" key="8">
    <source>
        <dbReference type="PROSITE-ProRule" id="PRU10052"/>
    </source>
</evidence>
<keyword evidence="7" id="KW-0961">Cell wall biogenesis/degradation</keyword>
<reference evidence="12" key="2">
    <citation type="submission" date="2013-12" db="EMBL/GenBank/DDBJ databases">
        <authorList>
            <person name="Yu Y."/>
            <person name="Lee S."/>
            <person name="de Baynast K."/>
            <person name="Wissotski M."/>
            <person name="Liu L."/>
            <person name="Talag J."/>
            <person name="Goicoechea J."/>
            <person name="Angelova A."/>
            <person name="Jetty R."/>
            <person name="Kudrna D."/>
            <person name="Golser W."/>
            <person name="Rivera L."/>
            <person name="Zhang J."/>
            <person name="Wing R."/>
        </authorList>
    </citation>
    <scope>NUCLEOTIDE SEQUENCE</scope>
</reference>
<feature type="active site" evidence="8">
    <location>
        <position position="244"/>
    </location>
</feature>
<dbReference type="Gramene" id="LPERR11G07490.1">
    <property type="protein sequence ID" value="LPERR11G07490.1"/>
    <property type="gene ID" value="LPERR11G07490"/>
</dbReference>
<dbReference type="Proteomes" id="UP000032180">
    <property type="component" value="Chromosome 11"/>
</dbReference>
<dbReference type="GO" id="GO:0071555">
    <property type="term" value="P:cell wall organization"/>
    <property type="evidence" value="ECO:0007669"/>
    <property type="project" value="UniProtKB-KW"/>
</dbReference>
<protein>
    <recommendedName>
        <fullName evidence="13">Polygalacturonase</fullName>
    </recommendedName>
</protein>
<dbReference type="PROSITE" id="PS00502">
    <property type="entry name" value="POLYGALACTURONASE"/>
    <property type="match status" value="1"/>
</dbReference>
<evidence type="ECO:0000256" key="2">
    <source>
        <dbReference type="ARBA" id="ARBA00008834"/>
    </source>
</evidence>
<evidence type="ECO:0000256" key="9">
    <source>
        <dbReference type="RuleBase" id="RU361169"/>
    </source>
</evidence>
<evidence type="ECO:0000256" key="5">
    <source>
        <dbReference type="ARBA" id="ARBA00022801"/>
    </source>
</evidence>
<dbReference type="InterPro" id="IPR006626">
    <property type="entry name" value="PbH1"/>
</dbReference>
<evidence type="ECO:0000313" key="11">
    <source>
        <dbReference type="EnsemblPlants" id="LPERR11G07490.1"/>
    </source>
</evidence>